<dbReference type="EMBL" id="CP048638">
    <property type="protein sequence ID" value="QIB41528.1"/>
    <property type="molecule type" value="Genomic_DNA"/>
</dbReference>
<keyword evidence="2" id="KW-0472">Membrane</keyword>
<dbReference type="Proteomes" id="UP000464865">
    <property type="component" value="Plasmid p6"/>
</dbReference>
<evidence type="ECO:0000313" key="5">
    <source>
        <dbReference type="Proteomes" id="UP000464865"/>
    </source>
</evidence>
<dbReference type="InterPro" id="IPR056464">
    <property type="entry name" value="DotM_C"/>
</dbReference>
<keyword evidence="2" id="KW-1133">Transmembrane helix</keyword>
<evidence type="ECO:0000313" key="4">
    <source>
        <dbReference type="EMBL" id="QIB41528.1"/>
    </source>
</evidence>
<feature type="transmembrane region" description="Helical" evidence="2">
    <location>
        <begin position="12"/>
        <end position="32"/>
    </location>
</feature>
<evidence type="ECO:0000259" key="3">
    <source>
        <dbReference type="Pfam" id="PF23127"/>
    </source>
</evidence>
<name>A0A7L5BRL0_9HYPH</name>
<feature type="domain" description="DotM C-terminal cytoplasmic" evidence="3">
    <location>
        <begin position="364"/>
        <end position="465"/>
    </location>
</feature>
<keyword evidence="4" id="KW-0614">Plasmid</keyword>
<dbReference type="KEGG" id="roy:G3A56_27420"/>
<feature type="region of interest" description="Disordered" evidence="1">
    <location>
        <begin position="175"/>
        <end position="198"/>
    </location>
</feature>
<accession>A0A7L5BRL0</accession>
<organism evidence="4 5">
    <name type="scientific">Rhizobium oryzihabitans</name>
    <dbReference type="NCBI Taxonomy" id="2267833"/>
    <lineage>
        <taxon>Bacteria</taxon>
        <taxon>Pseudomonadati</taxon>
        <taxon>Pseudomonadota</taxon>
        <taxon>Alphaproteobacteria</taxon>
        <taxon>Hyphomicrobiales</taxon>
        <taxon>Rhizobiaceae</taxon>
        <taxon>Rhizobium/Agrobacterium group</taxon>
        <taxon>Rhizobium</taxon>
    </lineage>
</organism>
<gene>
    <name evidence="4" type="ORF">G3A56_27420</name>
</gene>
<feature type="compositionally biased region" description="Basic and acidic residues" evidence="1">
    <location>
        <begin position="187"/>
        <end position="198"/>
    </location>
</feature>
<feature type="transmembrane region" description="Helical" evidence="2">
    <location>
        <begin position="74"/>
        <end position="96"/>
    </location>
</feature>
<reference evidence="4 5" key="1">
    <citation type="submission" date="2020-02" db="EMBL/GenBank/DDBJ databases">
        <title>Plant-Promoting Endophytic Bacterium Rhizobium oryzihabitans sp. nov., Isolated from the Root of Rice.</title>
        <authorList>
            <person name="zhao J."/>
            <person name="Zhang G."/>
        </authorList>
    </citation>
    <scope>NUCLEOTIDE SEQUENCE [LARGE SCALE GENOMIC DNA]</scope>
    <source>
        <strain evidence="4 5">M15</strain>
        <plasmid evidence="4 5">p6</plasmid>
    </source>
</reference>
<feature type="region of interest" description="Disordered" evidence="1">
    <location>
        <begin position="300"/>
        <end position="320"/>
    </location>
</feature>
<evidence type="ECO:0000256" key="1">
    <source>
        <dbReference type="SAM" id="MobiDB-lite"/>
    </source>
</evidence>
<geneLocation type="plasmid" evidence="4 5">
    <name>p6</name>
</geneLocation>
<dbReference type="Pfam" id="PF23127">
    <property type="entry name" value="DotM_C"/>
    <property type="match status" value="1"/>
</dbReference>
<dbReference type="RefSeq" id="WP_130519806.1">
    <property type="nucleotide sequence ID" value="NZ_CP048638.1"/>
</dbReference>
<keyword evidence="5" id="KW-1185">Reference proteome</keyword>
<protein>
    <recommendedName>
        <fullName evidence="3">DotM C-terminal cytoplasmic domain-containing protein</fullName>
    </recommendedName>
</protein>
<evidence type="ECO:0000256" key="2">
    <source>
        <dbReference type="SAM" id="Phobius"/>
    </source>
</evidence>
<dbReference type="AlphaFoldDB" id="A0A7L5BRL0"/>
<keyword evidence="2" id="KW-0812">Transmembrane</keyword>
<sequence length="526" mass="58890">MAPRDQKSVGWLEIGTALFFCLAILTVVWVIFRAPVGMLYRAARTAETGTLWKLTAWGDYFAYTPGKDLSIQSIFLSSLPFGVVCAGIIVLVGLFMRAKVESKHIITYLRPKKDAEYAMSHKELMQRFAPFYPHCEFFLKFPMHRYSASSGPASQPMSALELLIDSGAIVADKFKVPENDEEQTSPKPEEADEDRKAGERAINRSALRKALEKPFGPHNPFLNVNLRNDAAVRAAIDELPWYATVILYSALVRVNALHDSDIKLSSVLDASEEFLRDVWRDINREKTKLGDSLVIGPYDYPDPDKKAGKPKKKKAKGADIGTGIEQPSNMIILSEHLAKVGPNFKTTKRAKEELAKIIVKPATGIDPKRPVDVIDRIVQRHGYVFGVLASSLTDGKDGTLKAARSAGVMAPNTFLWLRFADRSMWRFLNYVGMQTPCPEAAGMYDHWQTELVLKTGRTRPEIAESTITAIVQEARKQSPDALTMRDFDELVAKVRNQTNTVDEMIIKSSEMWNDDNAQVPELVPDR</sequence>
<proteinExistence type="predicted"/>